<proteinExistence type="predicted"/>
<keyword evidence="4" id="KW-1185">Reference proteome</keyword>
<dbReference type="InterPro" id="IPR008775">
    <property type="entry name" value="Phytyl_CoA_dOase-like"/>
</dbReference>
<evidence type="ECO:0000313" key="3">
    <source>
        <dbReference type="EMBL" id="AGH44018.1"/>
    </source>
</evidence>
<evidence type="ECO:0000256" key="2">
    <source>
        <dbReference type="ARBA" id="ARBA00023004"/>
    </source>
</evidence>
<dbReference type="SUPFAM" id="SSF51197">
    <property type="entry name" value="Clavaminate synthase-like"/>
    <property type="match status" value="1"/>
</dbReference>
<keyword evidence="3" id="KW-0560">Oxidoreductase</keyword>
<dbReference type="Proteomes" id="UP000011864">
    <property type="component" value="Chromosome"/>
</dbReference>
<reference evidence="3 4" key="1">
    <citation type="journal article" date="2013" name="Genome Announc.">
        <title>Complete Genome Sequence of Glaciecola psychrophila Strain 170T.</title>
        <authorList>
            <person name="Yin J."/>
            <person name="Chen J."/>
            <person name="Liu G."/>
            <person name="Yu Y."/>
            <person name="Song L."/>
            <person name="Wang X."/>
            <person name="Qu X."/>
        </authorList>
    </citation>
    <scope>NUCLEOTIDE SEQUENCE [LARGE SCALE GENOMIC DNA]</scope>
    <source>
        <strain evidence="3 4">170</strain>
    </source>
</reference>
<accession>K7AMI0</accession>
<keyword evidence="2" id="KW-0408">Iron</keyword>
<dbReference type="GO" id="GO:0005506">
    <property type="term" value="F:iron ion binding"/>
    <property type="evidence" value="ECO:0007669"/>
    <property type="project" value="UniProtKB-ARBA"/>
</dbReference>
<dbReference type="GO" id="GO:0016706">
    <property type="term" value="F:2-oxoglutarate-dependent dioxygenase activity"/>
    <property type="evidence" value="ECO:0007669"/>
    <property type="project" value="UniProtKB-ARBA"/>
</dbReference>
<dbReference type="HOGENOM" id="CLU_1184385_0_0_6"/>
<dbReference type="KEGG" id="gps:C427_1909"/>
<dbReference type="Pfam" id="PF05721">
    <property type="entry name" value="PhyH"/>
    <property type="match status" value="1"/>
</dbReference>
<protein>
    <submittedName>
        <fullName evidence="3">Phytanoyl-CoA dioxygenase</fullName>
    </submittedName>
</protein>
<sequence length="235" mass="26815">MNMTELSNTFWQQGYLVIEGLFSAENMDKLQSIILGHYGLNPEYEHEAAFLSKSATEVIPWFPQLSGKQGFDEIEHCNQMETLTEAILGKGWKSLYCMTMFSKKGTKGQAWHQDCLPDDPQQFNLNRLVYTMDINAHVGGELLVMPGSHRLGKLPAGEVNEDFSEQVILAPQKGTLVMIHGHTWHRVLPVKGEYRLSTNYRAIPQNTPEDITDICVYRNMLYQFSTSKVLEDRQV</sequence>
<gene>
    <name evidence="3" type="ORF">C427_1909</name>
</gene>
<dbReference type="PANTHER" id="PTHR20883:SF15">
    <property type="entry name" value="PHYTANOYL-COA DIOXYGENASE DOMAIN-CONTAINING PROTEIN 1"/>
    <property type="match status" value="1"/>
</dbReference>
<dbReference type="AlphaFoldDB" id="K7AMI0"/>
<organism evidence="3 4">
    <name type="scientific">Paraglaciecola psychrophila 170</name>
    <dbReference type="NCBI Taxonomy" id="1129794"/>
    <lineage>
        <taxon>Bacteria</taxon>
        <taxon>Pseudomonadati</taxon>
        <taxon>Pseudomonadota</taxon>
        <taxon>Gammaproteobacteria</taxon>
        <taxon>Alteromonadales</taxon>
        <taxon>Alteromonadaceae</taxon>
        <taxon>Paraglaciecola</taxon>
    </lineage>
</organism>
<dbReference type="OrthoDB" id="7054292at2"/>
<dbReference type="PANTHER" id="PTHR20883">
    <property type="entry name" value="PHYTANOYL-COA DIOXYGENASE DOMAIN CONTAINING 1"/>
    <property type="match status" value="1"/>
</dbReference>
<name>K7AMI0_9ALTE</name>
<dbReference type="PATRIC" id="fig|1129794.4.peg.1890"/>
<evidence type="ECO:0000313" key="4">
    <source>
        <dbReference type="Proteomes" id="UP000011864"/>
    </source>
</evidence>
<dbReference type="EMBL" id="CP003837">
    <property type="protein sequence ID" value="AGH44018.1"/>
    <property type="molecule type" value="Genomic_DNA"/>
</dbReference>
<dbReference type="eggNOG" id="COG5285">
    <property type="taxonomic scope" value="Bacteria"/>
</dbReference>
<keyword evidence="3" id="KW-0223">Dioxygenase</keyword>
<dbReference type="STRING" id="1129794.C427_1909"/>
<keyword evidence="1" id="KW-0479">Metal-binding</keyword>
<dbReference type="RefSeq" id="WP_007636104.1">
    <property type="nucleotide sequence ID" value="NC_020514.1"/>
</dbReference>
<evidence type="ECO:0000256" key="1">
    <source>
        <dbReference type="ARBA" id="ARBA00022723"/>
    </source>
</evidence>
<dbReference type="Gene3D" id="2.60.120.620">
    <property type="entry name" value="q2cbj1_9rhob like domain"/>
    <property type="match status" value="1"/>
</dbReference>